<proteinExistence type="predicted"/>
<dbReference type="Pfam" id="PF18701">
    <property type="entry name" value="DUF5641"/>
    <property type="match status" value="1"/>
</dbReference>
<gene>
    <name evidence="3" type="ORF">HPBE_LOCUS21054</name>
</gene>
<dbReference type="InterPro" id="IPR041588">
    <property type="entry name" value="Integrase_H2C2"/>
</dbReference>
<dbReference type="InterPro" id="IPR036397">
    <property type="entry name" value="RNaseH_sf"/>
</dbReference>
<dbReference type="Proteomes" id="UP000050761">
    <property type="component" value="Unassembled WGS sequence"/>
</dbReference>
<dbReference type="Gene3D" id="1.10.340.70">
    <property type="match status" value="1"/>
</dbReference>
<dbReference type="InterPro" id="IPR040676">
    <property type="entry name" value="DUF5641"/>
</dbReference>
<dbReference type="PANTHER" id="PTHR47331">
    <property type="entry name" value="PHD-TYPE DOMAIN-CONTAINING PROTEIN"/>
    <property type="match status" value="1"/>
</dbReference>
<evidence type="ECO:0000313" key="4">
    <source>
        <dbReference type="Proteomes" id="UP000050761"/>
    </source>
</evidence>
<dbReference type="Gene3D" id="3.30.420.10">
    <property type="entry name" value="Ribonuclease H-like superfamily/Ribonuclease H"/>
    <property type="match status" value="1"/>
</dbReference>
<evidence type="ECO:0000259" key="1">
    <source>
        <dbReference type="Pfam" id="PF17921"/>
    </source>
</evidence>
<dbReference type="EMBL" id="UZAH01032663">
    <property type="protein sequence ID" value="VDP23112.1"/>
    <property type="molecule type" value="Genomic_DNA"/>
</dbReference>
<sequence length="536" mass="61256">MPRRERSCQSARPGRTAERVFRICTRRRTILNARQARGNSSIRTQIHREHVESDQRPIWKLHQTQFKKAILTSSNNKLNIKKDCNGIYRCYGRLGKSLLSKEAQLPVILAPDTDFAKLVIQKAHGQYHCSVSHTMANVQQQFWIPRLRKQVKMAIRRCVPCQKFNNLLFRYPEVEDLPSRRAVQTRPFNHIGLDMFGPLHLKGNRDASETTAKTYGAIFTCATTRLIHLELLPDASTSPLTYMETDLGHRPTIRPIDFIQKNIRLTYPLDLQIWQTSYLIELRAHHQKGLKQGRSTATTPRIGQVVLVMDSNLPRSAWSMGRITTINSSREVELISSKGRTIKRPINLLIPLELEDHSEEEVPPPIRSENASTCRYSLRRRIEHNNVTNRTTTDCSSVYIVSSACGPMPETTRQFLEASSEDNEEFCEEDVQGLLTFHHDRIPADKTRQHFFFRKSKGQSEIAEPITVAAEYRERDSREPGKTWVTVCCSSCNCLLEVQLCGNHVKSCCAHIFSTLEVFPPVSDNHPASLPALLPL</sequence>
<evidence type="ECO:0000259" key="2">
    <source>
        <dbReference type="Pfam" id="PF18701"/>
    </source>
</evidence>
<protein>
    <submittedName>
        <fullName evidence="5">Integrase_H2C2 domain-containing protein</fullName>
    </submittedName>
</protein>
<dbReference type="WBParaSite" id="HPBE_0002105501-mRNA-1">
    <property type="protein sequence ID" value="HPBE_0002105501-mRNA-1"/>
    <property type="gene ID" value="HPBE_0002105501"/>
</dbReference>
<feature type="domain" description="Integrase zinc-binding" evidence="1">
    <location>
        <begin position="113"/>
        <end position="165"/>
    </location>
</feature>
<dbReference type="PANTHER" id="PTHR47331:SF1">
    <property type="entry name" value="GAG-LIKE PROTEIN"/>
    <property type="match status" value="1"/>
</dbReference>
<evidence type="ECO:0000313" key="3">
    <source>
        <dbReference type="EMBL" id="VDP23112.1"/>
    </source>
</evidence>
<dbReference type="OrthoDB" id="8194935at2759"/>
<dbReference type="GO" id="GO:0003676">
    <property type="term" value="F:nucleic acid binding"/>
    <property type="evidence" value="ECO:0007669"/>
    <property type="project" value="InterPro"/>
</dbReference>
<reference evidence="5" key="2">
    <citation type="submission" date="2019-09" db="UniProtKB">
        <authorList>
            <consortium name="WormBaseParasite"/>
        </authorList>
    </citation>
    <scope>IDENTIFICATION</scope>
</reference>
<dbReference type="AlphaFoldDB" id="A0A183GF95"/>
<name>A0A183GF95_HELPZ</name>
<keyword evidence="4" id="KW-1185">Reference proteome</keyword>
<accession>A0A3P8BAK4</accession>
<accession>A0A183GF95</accession>
<organism evidence="4 5">
    <name type="scientific">Heligmosomoides polygyrus</name>
    <name type="common">Parasitic roundworm</name>
    <dbReference type="NCBI Taxonomy" id="6339"/>
    <lineage>
        <taxon>Eukaryota</taxon>
        <taxon>Metazoa</taxon>
        <taxon>Ecdysozoa</taxon>
        <taxon>Nematoda</taxon>
        <taxon>Chromadorea</taxon>
        <taxon>Rhabditida</taxon>
        <taxon>Rhabditina</taxon>
        <taxon>Rhabditomorpha</taxon>
        <taxon>Strongyloidea</taxon>
        <taxon>Heligmosomidae</taxon>
        <taxon>Heligmosomoides</taxon>
    </lineage>
</organism>
<feature type="domain" description="DUF5641" evidence="2">
    <location>
        <begin position="273"/>
        <end position="352"/>
    </location>
</feature>
<reference evidence="3 4" key="1">
    <citation type="submission" date="2018-11" db="EMBL/GenBank/DDBJ databases">
        <authorList>
            <consortium name="Pathogen Informatics"/>
        </authorList>
    </citation>
    <scope>NUCLEOTIDE SEQUENCE [LARGE SCALE GENOMIC DNA]</scope>
</reference>
<dbReference type="Pfam" id="PF17921">
    <property type="entry name" value="Integrase_H2C2"/>
    <property type="match status" value="1"/>
</dbReference>
<evidence type="ECO:0000313" key="5">
    <source>
        <dbReference type="WBParaSite" id="HPBE_0002105501-mRNA-1"/>
    </source>
</evidence>